<accession>A0ABD0NX03</accession>
<organism evidence="3 4">
    <name type="scientific">Cirrhinus mrigala</name>
    <name type="common">Mrigala</name>
    <dbReference type="NCBI Taxonomy" id="683832"/>
    <lineage>
        <taxon>Eukaryota</taxon>
        <taxon>Metazoa</taxon>
        <taxon>Chordata</taxon>
        <taxon>Craniata</taxon>
        <taxon>Vertebrata</taxon>
        <taxon>Euteleostomi</taxon>
        <taxon>Actinopterygii</taxon>
        <taxon>Neopterygii</taxon>
        <taxon>Teleostei</taxon>
        <taxon>Ostariophysi</taxon>
        <taxon>Cypriniformes</taxon>
        <taxon>Cyprinidae</taxon>
        <taxon>Labeoninae</taxon>
        <taxon>Labeonini</taxon>
        <taxon>Cirrhinus</taxon>
    </lineage>
</organism>
<dbReference type="EMBL" id="JAMKFB020000020">
    <property type="protein sequence ID" value="KAL0165018.1"/>
    <property type="molecule type" value="Genomic_DNA"/>
</dbReference>
<proteinExistence type="predicted"/>
<name>A0ABD0NX03_CIRMR</name>
<feature type="domain" description="FHA" evidence="2">
    <location>
        <begin position="3"/>
        <end position="53"/>
    </location>
</feature>
<feature type="region of interest" description="Disordered" evidence="1">
    <location>
        <begin position="65"/>
        <end position="85"/>
    </location>
</feature>
<dbReference type="CDD" id="cd22711">
    <property type="entry name" value="FHA_AFDN"/>
    <property type="match status" value="1"/>
</dbReference>
<comment type="caution">
    <text evidence="3">The sequence shown here is derived from an EMBL/GenBank/DDBJ whole genome shotgun (WGS) entry which is preliminary data.</text>
</comment>
<dbReference type="Gene3D" id="2.60.200.20">
    <property type="match status" value="1"/>
</dbReference>
<dbReference type="InterPro" id="IPR028842">
    <property type="entry name" value="Afadin"/>
</dbReference>
<feature type="non-terminal residue" evidence="3">
    <location>
        <position position="85"/>
    </location>
</feature>
<reference evidence="3 4" key="1">
    <citation type="submission" date="2024-05" db="EMBL/GenBank/DDBJ databases">
        <title>Genome sequencing and assembly of Indian major carp, Cirrhinus mrigala (Hamilton, 1822).</title>
        <authorList>
            <person name="Mohindra V."/>
            <person name="Chowdhury L.M."/>
            <person name="Lal K."/>
            <person name="Jena J.K."/>
        </authorList>
    </citation>
    <scope>NUCLEOTIDE SEQUENCE [LARGE SCALE GENOMIC DNA]</scope>
    <source>
        <strain evidence="3">CM1030</strain>
        <tissue evidence="3">Blood</tissue>
    </source>
</reference>
<dbReference type="SUPFAM" id="SSF49879">
    <property type="entry name" value="SMAD/FHA domain"/>
    <property type="match status" value="1"/>
</dbReference>
<feature type="compositionally biased region" description="Basic and acidic residues" evidence="1">
    <location>
        <begin position="65"/>
        <end position="74"/>
    </location>
</feature>
<dbReference type="Pfam" id="PF00498">
    <property type="entry name" value="FHA"/>
    <property type="match status" value="1"/>
</dbReference>
<dbReference type="PANTHER" id="PTHR10398">
    <property type="entry name" value="AFADIN"/>
    <property type="match status" value="1"/>
</dbReference>
<gene>
    <name evidence="3" type="ORF">M9458_040771</name>
</gene>
<dbReference type="AlphaFoldDB" id="A0ABD0NX03"/>
<evidence type="ECO:0000313" key="3">
    <source>
        <dbReference type="EMBL" id="KAL0165018.1"/>
    </source>
</evidence>
<dbReference type="PANTHER" id="PTHR10398:SF2">
    <property type="entry name" value="AFADIN"/>
    <property type="match status" value="1"/>
</dbReference>
<sequence length="85" mass="9356">MFGPGILPHHCDLMHEDGLVTVTPVSLDAETFVDGQRISDTTILRSGVTVQFGATHVFKFVDPSYDHSMSKRDPGPMMKSRHKSG</sequence>
<evidence type="ECO:0000256" key="1">
    <source>
        <dbReference type="SAM" id="MobiDB-lite"/>
    </source>
</evidence>
<protein>
    <recommendedName>
        <fullName evidence="2">FHA domain-containing protein</fullName>
    </recommendedName>
</protein>
<evidence type="ECO:0000259" key="2">
    <source>
        <dbReference type="Pfam" id="PF00498"/>
    </source>
</evidence>
<dbReference type="InterPro" id="IPR008984">
    <property type="entry name" value="SMAD_FHA_dom_sf"/>
</dbReference>
<dbReference type="InterPro" id="IPR000253">
    <property type="entry name" value="FHA_dom"/>
</dbReference>
<keyword evidence="4" id="KW-1185">Reference proteome</keyword>
<evidence type="ECO:0000313" key="4">
    <source>
        <dbReference type="Proteomes" id="UP001529510"/>
    </source>
</evidence>
<dbReference type="Proteomes" id="UP001529510">
    <property type="component" value="Unassembled WGS sequence"/>
</dbReference>